<comment type="caution">
    <text evidence="1">The sequence shown here is derived from an EMBL/GenBank/DDBJ whole genome shotgun (WGS) entry which is preliminary data.</text>
</comment>
<gene>
    <name evidence="1" type="ORF">LTR97_012359</name>
</gene>
<dbReference type="Proteomes" id="UP001310594">
    <property type="component" value="Unassembled WGS sequence"/>
</dbReference>
<name>A0AAN7ZQF5_9PEZI</name>
<sequence>MIMKRPVEVSPPSTPLSHPIMTFHGPDKLAQIHAVDGSSGCEVARFVLQGTKGSSWSIYRVPHDHNNGQPSLICSAEKSMFGDLKLLVHGQEEVRVKGTTDDNLKEVFAMKTASFGTLKWRSSSSGNMELKDSGRIVVARGSMRDSKLEVFVHAQTLIMDIWLSSWVAAMKAKKASDDEAEVASEIIQAVAGG</sequence>
<reference evidence="1" key="1">
    <citation type="submission" date="2023-08" db="EMBL/GenBank/DDBJ databases">
        <title>Black Yeasts Isolated from many extreme environments.</title>
        <authorList>
            <person name="Coleine C."/>
            <person name="Stajich J.E."/>
            <person name="Selbmann L."/>
        </authorList>
    </citation>
    <scope>NUCLEOTIDE SEQUENCE</scope>
    <source>
        <strain evidence="1">CCFEE 5810</strain>
    </source>
</reference>
<evidence type="ECO:0000313" key="1">
    <source>
        <dbReference type="EMBL" id="KAK5690171.1"/>
    </source>
</evidence>
<protein>
    <submittedName>
        <fullName evidence="1">Uncharacterized protein</fullName>
    </submittedName>
</protein>
<dbReference type="AlphaFoldDB" id="A0AAN7ZQF5"/>
<evidence type="ECO:0000313" key="2">
    <source>
        <dbReference type="Proteomes" id="UP001310594"/>
    </source>
</evidence>
<proteinExistence type="predicted"/>
<accession>A0AAN7ZQF5</accession>
<dbReference type="EMBL" id="JAVRQU010000026">
    <property type="protein sequence ID" value="KAK5690171.1"/>
    <property type="molecule type" value="Genomic_DNA"/>
</dbReference>
<organism evidence="1 2">
    <name type="scientific">Elasticomyces elasticus</name>
    <dbReference type="NCBI Taxonomy" id="574655"/>
    <lineage>
        <taxon>Eukaryota</taxon>
        <taxon>Fungi</taxon>
        <taxon>Dikarya</taxon>
        <taxon>Ascomycota</taxon>
        <taxon>Pezizomycotina</taxon>
        <taxon>Dothideomycetes</taxon>
        <taxon>Dothideomycetidae</taxon>
        <taxon>Mycosphaerellales</taxon>
        <taxon>Teratosphaeriaceae</taxon>
        <taxon>Elasticomyces</taxon>
    </lineage>
</organism>